<keyword evidence="2" id="KW-1185">Reference proteome</keyword>
<name>A0ABQ6QAE2_9GAMM</name>
<sequence length="92" mass="9946">MDGQVLLRNQVLSGNFYALYAISESYRESKVPNAVDGAAYLRLAYILGDHKAAIEIAKMRLSSAELAAADSRASLLYKGFAGDQVPDPRPQG</sequence>
<comment type="caution">
    <text evidence="1">The sequence shown here is derived from an EMBL/GenBank/DDBJ whole genome shotgun (WGS) entry which is preliminary data.</text>
</comment>
<evidence type="ECO:0000313" key="1">
    <source>
        <dbReference type="EMBL" id="GMR27171.1"/>
    </source>
</evidence>
<dbReference type="EMBL" id="BTRJ01000011">
    <property type="protein sequence ID" value="GMR27171.1"/>
    <property type="molecule type" value="Genomic_DNA"/>
</dbReference>
<proteinExistence type="predicted"/>
<organism evidence="1 2">
    <name type="scientific">Stenotrophomonas sepilia</name>
    <dbReference type="NCBI Taxonomy" id="2860290"/>
    <lineage>
        <taxon>Bacteria</taxon>
        <taxon>Pseudomonadati</taxon>
        <taxon>Pseudomonadota</taxon>
        <taxon>Gammaproteobacteria</taxon>
        <taxon>Lysobacterales</taxon>
        <taxon>Lysobacteraceae</taxon>
        <taxon>Stenotrophomonas</taxon>
        <taxon>Stenotrophomonas maltophilia group</taxon>
    </lineage>
</organism>
<accession>A0ABQ6QAE2</accession>
<evidence type="ECO:0000313" key="2">
    <source>
        <dbReference type="Proteomes" id="UP001306668"/>
    </source>
</evidence>
<protein>
    <submittedName>
        <fullName evidence="1">Uncharacterized protein</fullName>
    </submittedName>
</protein>
<gene>
    <name evidence="1" type="ORF">STENOSP10_13900</name>
</gene>
<dbReference type="Proteomes" id="UP001306668">
    <property type="component" value="Unassembled WGS sequence"/>
</dbReference>
<reference evidence="2" key="1">
    <citation type="submission" date="2023-07" db="EMBL/GenBank/DDBJ databases">
        <title>Genome sequence of Stenotrophomonas sp. Alg010 isolated from Sargassum waste.</title>
        <authorList>
            <person name="Mohapatra"/>
            <person name="B.R."/>
        </authorList>
    </citation>
    <scope>NUCLEOTIDE SEQUENCE [LARGE SCALE GENOMIC DNA]</scope>
    <source>
        <strain evidence="2">Alg010</strain>
    </source>
</reference>